<organism evidence="2">
    <name type="scientific">Siphoviridae sp. ctqPo10</name>
    <dbReference type="NCBI Taxonomy" id="2827948"/>
    <lineage>
        <taxon>Viruses</taxon>
        <taxon>Duplodnaviria</taxon>
        <taxon>Heunggongvirae</taxon>
        <taxon>Uroviricota</taxon>
        <taxon>Caudoviricetes</taxon>
    </lineage>
</organism>
<dbReference type="Pfam" id="PF03235">
    <property type="entry name" value="GmrSD_N"/>
    <property type="match status" value="1"/>
</dbReference>
<accession>A0A8S5SUA5</accession>
<dbReference type="PANTHER" id="PTHR39639">
    <property type="entry name" value="CHROMOSOME 16, WHOLE GENOME SHOTGUN SEQUENCE"/>
    <property type="match status" value="1"/>
</dbReference>
<reference evidence="2" key="1">
    <citation type="journal article" date="2021" name="Proc. Natl. Acad. Sci. U.S.A.">
        <title>A Catalog of Tens of Thousands of Viruses from Human Metagenomes Reveals Hidden Associations with Chronic Diseases.</title>
        <authorList>
            <person name="Tisza M.J."/>
            <person name="Buck C.B."/>
        </authorList>
    </citation>
    <scope>NUCLEOTIDE SEQUENCE</scope>
    <source>
        <strain evidence="2">CtqPo10</strain>
    </source>
</reference>
<dbReference type="EMBL" id="BK032682">
    <property type="protein sequence ID" value="DAF54601.1"/>
    <property type="molecule type" value="Genomic_DNA"/>
</dbReference>
<dbReference type="PANTHER" id="PTHR39639:SF1">
    <property type="entry name" value="DUF262 DOMAIN-CONTAINING PROTEIN"/>
    <property type="match status" value="1"/>
</dbReference>
<dbReference type="InterPro" id="IPR004919">
    <property type="entry name" value="GmrSD_N"/>
</dbReference>
<sequence length="181" mass="21855">MKYTKFKDIPQFTRDASYHVNMDIRRVSIWIEENIKEYNLQLNPDFQRGHVWTEEQQIAWLEFFLKGGKSGNDVYFNDPFWMDWNMNNIKPDTYKDFVCVDGLQRLTSIQRFINNEIKVFNSYYREYEDPRHLNTNTLIIHVNNLKTEKEVLQWYIDMNAGGTPHTTEEIDMVKKLINDLE</sequence>
<feature type="domain" description="GmrSD restriction endonucleases N-terminal" evidence="1">
    <location>
        <begin position="36"/>
        <end position="155"/>
    </location>
</feature>
<protein>
    <recommendedName>
        <fullName evidence="1">GmrSD restriction endonucleases N-terminal domain-containing protein</fullName>
    </recommendedName>
</protein>
<name>A0A8S5SUA5_9CAUD</name>
<evidence type="ECO:0000313" key="2">
    <source>
        <dbReference type="EMBL" id="DAF54601.1"/>
    </source>
</evidence>
<evidence type="ECO:0000259" key="1">
    <source>
        <dbReference type="Pfam" id="PF03235"/>
    </source>
</evidence>
<proteinExistence type="predicted"/>